<evidence type="ECO:0000256" key="2">
    <source>
        <dbReference type="PROSITE-ProRule" id="PRU00283"/>
    </source>
</evidence>
<reference evidence="6" key="2">
    <citation type="journal article" date="2023" name="Int. J. Mol. Sci.">
        <title>De Novo Assembly and Annotation of 11 Diverse Shrub Willow (Salix) Genomes Reveals Novel Gene Organization in Sex-Linked Regions.</title>
        <authorList>
            <person name="Hyden B."/>
            <person name="Feng K."/>
            <person name="Yates T.B."/>
            <person name="Jawdy S."/>
            <person name="Cereghino C."/>
            <person name="Smart L.B."/>
            <person name="Muchero W."/>
        </authorList>
    </citation>
    <scope>NUCLEOTIDE SEQUENCE</scope>
    <source>
        <tissue evidence="6">Shoot tip</tissue>
    </source>
</reference>
<comment type="similarity">
    <text evidence="2">Belongs to the TRAFAC class myosin-kinesin ATPase superfamily. Kinesin family.</text>
</comment>
<evidence type="ECO:0000313" key="7">
    <source>
        <dbReference type="Proteomes" id="UP001141253"/>
    </source>
</evidence>
<feature type="region of interest" description="Disordered" evidence="3">
    <location>
        <begin position="37"/>
        <end position="93"/>
    </location>
</feature>
<sequence length="134" mass="14596">MYLHGTLLLHVFVIVDIIGLEDSYLLTDGKGFEIEYRRYGSSSSSQQRRRGGGGGGGMVSPSHTPLSTDKSARDLRSGDFNSNSSSKHDKEKGVNVQVIVRCRPLNEDELRVHTPVEITAGTELPLNADVANVI</sequence>
<evidence type="ECO:0000256" key="4">
    <source>
        <dbReference type="SAM" id="SignalP"/>
    </source>
</evidence>
<evidence type="ECO:0000259" key="5">
    <source>
        <dbReference type="PROSITE" id="PS50067"/>
    </source>
</evidence>
<evidence type="ECO:0000256" key="3">
    <source>
        <dbReference type="SAM" id="MobiDB-lite"/>
    </source>
</evidence>
<dbReference type="EMBL" id="JAPFFI010000010">
    <property type="protein sequence ID" value="KAJ6375403.1"/>
    <property type="molecule type" value="Genomic_DNA"/>
</dbReference>
<keyword evidence="4" id="KW-0732">Signal</keyword>
<comment type="caution">
    <text evidence="6">The sequence shown here is derived from an EMBL/GenBank/DDBJ whole genome shotgun (WGS) entry which is preliminary data.</text>
</comment>
<evidence type="ECO:0000313" key="6">
    <source>
        <dbReference type="EMBL" id="KAJ6375403.1"/>
    </source>
</evidence>
<comment type="caution">
    <text evidence="2">Lacks conserved residue(s) required for the propagation of feature annotation.</text>
</comment>
<feature type="domain" description="Kinesin motor" evidence="5">
    <location>
        <begin position="95"/>
        <end position="134"/>
    </location>
</feature>
<keyword evidence="7" id="KW-1185">Reference proteome</keyword>
<accession>A0ABQ9B899</accession>
<dbReference type="InterPro" id="IPR001752">
    <property type="entry name" value="Kinesin_motor_dom"/>
</dbReference>
<feature type="chain" id="PRO_5046739526" description="Kinesin motor domain-containing protein" evidence="4">
    <location>
        <begin position="20"/>
        <end position="134"/>
    </location>
</feature>
<keyword evidence="1" id="KW-0505">Motor protein</keyword>
<organism evidence="6 7">
    <name type="scientific">Salix suchowensis</name>
    <dbReference type="NCBI Taxonomy" id="1278906"/>
    <lineage>
        <taxon>Eukaryota</taxon>
        <taxon>Viridiplantae</taxon>
        <taxon>Streptophyta</taxon>
        <taxon>Embryophyta</taxon>
        <taxon>Tracheophyta</taxon>
        <taxon>Spermatophyta</taxon>
        <taxon>Magnoliopsida</taxon>
        <taxon>eudicotyledons</taxon>
        <taxon>Gunneridae</taxon>
        <taxon>Pentapetalae</taxon>
        <taxon>rosids</taxon>
        <taxon>fabids</taxon>
        <taxon>Malpighiales</taxon>
        <taxon>Salicaceae</taxon>
        <taxon>Saliceae</taxon>
        <taxon>Salix</taxon>
    </lineage>
</organism>
<feature type="signal peptide" evidence="4">
    <location>
        <begin position="1"/>
        <end position="19"/>
    </location>
</feature>
<reference evidence="6" key="1">
    <citation type="submission" date="2022-10" db="EMBL/GenBank/DDBJ databases">
        <authorList>
            <person name="Hyden B.L."/>
            <person name="Feng K."/>
            <person name="Yates T."/>
            <person name="Jawdy S."/>
            <person name="Smart L.B."/>
            <person name="Muchero W."/>
        </authorList>
    </citation>
    <scope>NUCLEOTIDE SEQUENCE</scope>
    <source>
        <tissue evidence="6">Shoot tip</tissue>
    </source>
</reference>
<gene>
    <name evidence="6" type="ORF">OIU77_000393</name>
</gene>
<dbReference type="Proteomes" id="UP001141253">
    <property type="component" value="Chromosome 12"/>
</dbReference>
<name>A0ABQ9B899_9ROSI</name>
<proteinExistence type="inferred from homology"/>
<dbReference type="PROSITE" id="PS50067">
    <property type="entry name" value="KINESIN_MOTOR_2"/>
    <property type="match status" value="1"/>
</dbReference>
<protein>
    <recommendedName>
        <fullName evidence="5">Kinesin motor domain-containing protein</fullName>
    </recommendedName>
</protein>
<evidence type="ECO:0000256" key="1">
    <source>
        <dbReference type="ARBA" id="ARBA00023175"/>
    </source>
</evidence>